<organism evidence="3 4">
    <name type="scientific">Idiomarina seosinensis</name>
    <dbReference type="NCBI Taxonomy" id="281739"/>
    <lineage>
        <taxon>Bacteria</taxon>
        <taxon>Pseudomonadati</taxon>
        <taxon>Pseudomonadota</taxon>
        <taxon>Gammaproteobacteria</taxon>
        <taxon>Alteromonadales</taxon>
        <taxon>Idiomarinaceae</taxon>
        <taxon>Idiomarina</taxon>
    </lineage>
</organism>
<proteinExistence type="predicted"/>
<evidence type="ECO:0000313" key="3">
    <source>
        <dbReference type="EMBL" id="RUO76150.1"/>
    </source>
</evidence>
<accession>A0A432ZE32</accession>
<sequence length="64" mass="6866">MMANVGGIDRILRAILGIALIVWSVQAGNFWWILGAVILGTSVFKFCLLYKLIGASTDKPKGSA</sequence>
<dbReference type="OrthoDB" id="9804804at2"/>
<dbReference type="InterPro" id="IPR021309">
    <property type="entry name" value="YgaP-like_TM"/>
</dbReference>
<gene>
    <name evidence="3" type="ORF">CWI81_08535</name>
</gene>
<protein>
    <submittedName>
        <fullName evidence="3">DUF2892 domain-containing protein</fullName>
    </submittedName>
</protein>
<keyword evidence="1" id="KW-0812">Transmembrane</keyword>
<evidence type="ECO:0000313" key="4">
    <source>
        <dbReference type="Proteomes" id="UP000287908"/>
    </source>
</evidence>
<keyword evidence="1" id="KW-0472">Membrane</keyword>
<evidence type="ECO:0000259" key="2">
    <source>
        <dbReference type="Pfam" id="PF11127"/>
    </source>
</evidence>
<keyword evidence="4" id="KW-1185">Reference proteome</keyword>
<feature type="transmembrane region" description="Helical" evidence="1">
    <location>
        <begin position="7"/>
        <end position="25"/>
    </location>
</feature>
<evidence type="ECO:0000256" key="1">
    <source>
        <dbReference type="SAM" id="Phobius"/>
    </source>
</evidence>
<comment type="caution">
    <text evidence="3">The sequence shown here is derived from an EMBL/GenBank/DDBJ whole genome shotgun (WGS) entry which is preliminary data.</text>
</comment>
<keyword evidence="1" id="KW-1133">Transmembrane helix</keyword>
<name>A0A432ZE32_9GAMM</name>
<dbReference type="Proteomes" id="UP000287908">
    <property type="component" value="Unassembled WGS sequence"/>
</dbReference>
<dbReference type="EMBL" id="PIQF01000002">
    <property type="protein sequence ID" value="RUO76150.1"/>
    <property type="molecule type" value="Genomic_DNA"/>
</dbReference>
<dbReference type="AlphaFoldDB" id="A0A432ZE32"/>
<dbReference type="Pfam" id="PF11127">
    <property type="entry name" value="YgaP-like_TM"/>
    <property type="match status" value="1"/>
</dbReference>
<reference evidence="3 4" key="1">
    <citation type="journal article" date="2011" name="Front. Microbiol.">
        <title>Genomic signatures of strain selection and enhancement in Bacillus atrophaeus var. globigii, a historical biowarfare simulant.</title>
        <authorList>
            <person name="Gibbons H.S."/>
            <person name="Broomall S.M."/>
            <person name="McNew L.A."/>
            <person name="Daligault H."/>
            <person name="Chapman C."/>
            <person name="Bruce D."/>
            <person name="Karavis M."/>
            <person name="Krepps M."/>
            <person name="McGregor P.A."/>
            <person name="Hong C."/>
            <person name="Park K.H."/>
            <person name="Akmal A."/>
            <person name="Feldman A."/>
            <person name="Lin J.S."/>
            <person name="Chang W.E."/>
            <person name="Higgs B.W."/>
            <person name="Demirev P."/>
            <person name="Lindquist J."/>
            <person name="Liem A."/>
            <person name="Fochler E."/>
            <person name="Read T.D."/>
            <person name="Tapia R."/>
            <person name="Johnson S."/>
            <person name="Bishop-Lilly K.A."/>
            <person name="Detter C."/>
            <person name="Han C."/>
            <person name="Sozhamannan S."/>
            <person name="Rosenzweig C.N."/>
            <person name="Skowronski E.W."/>
        </authorList>
    </citation>
    <scope>NUCLEOTIDE SEQUENCE [LARGE SCALE GENOMIC DNA]</scope>
    <source>
        <strain evidence="3 4">CL-SP19</strain>
    </source>
</reference>
<feature type="domain" description="Inner membrane protein YgaP-like transmembrane" evidence="2">
    <location>
        <begin position="1"/>
        <end position="60"/>
    </location>
</feature>